<reference evidence="2" key="2">
    <citation type="submission" date="2019-01" db="EMBL/GenBank/DDBJ databases">
        <title>Genome sequence of Desulfonema ishimotonii strain Tokyo 01.</title>
        <authorList>
            <person name="Fukui M."/>
        </authorList>
    </citation>
    <scope>NUCLEOTIDE SEQUENCE [LARGE SCALE GENOMIC DNA]</scope>
    <source>
        <strain evidence="2">Tokyo 01</strain>
    </source>
</reference>
<dbReference type="Pfam" id="PF03993">
    <property type="entry name" value="DUF349"/>
    <property type="match status" value="6"/>
</dbReference>
<comment type="caution">
    <text evidence="1">The sequence shown here is derived from an EMBL/GenBank/DDBJ whole genome shotgun (WGS) entry which is preliminary data.</text>
</comment>
<dbReference type="OrthoDB" id="5523335at2"/>
<dbReference type="EMBL" id="BEXT01000001">
    <property type="protein sequence ID" value="GBC63488.1"/>
    <property type="molecule type" value="Genomic_DNA"/>
</dbReference>
<keyword evidence="2" id="KW-1185">Reference proteome</keyword>
<proteinExistence type="predicted"/>
<sequence>MGIRDLLRPKWKHSDPAIRLKAVREMAPEQGERLRQILLEDPDPDVRMAALEKTDDETVLTRLMADRESAALAAAARGKLNAIRRDTVFNTPDARTRIALLEKLSGDEALLTEIACEIDDPAIRLAASEKISDPSLLCRITESHCGLKTGLAVVARLSAPEHLERVVRNATNKKVRNQARQQLDAIGGEASPPSAGDALAVSLGEICAGLEKCDPDRGARTVSDAISAAQAAWAASDPGQTHPLYPRFEKAVSRLETCRRRIEKEAEVRALREALASICDQIARLAEEMPDGAEETFAALGSRWTAADPEKLPDADYKRISRRFQTVCDHFDRSCELRRQQEKILRERSEMLENLCRQAEILSARKDWEEADAAWEPLLTDWKRNVSDDARFHPFRQRFETARTDYLARRQLAQSELRDARKTASERLLALCETVEAAIADKGRKPDISVRAAQQEWRQTGDPVPDLKAELAPRFNDACDRFFAARRERREKLEWEQWANLNRKQELCEAVEQLADREETDGMGKMVREARKAWKEVGPVSREKSDDIWSRFNAACDRICQRCLAEKQNLYDQLCQQIAADADRSAASKEVRAIQARWNAIGPLPLALEKELLDNFRAACDGFFEELRGFYQQRDAERQQNLPLKAALCEKAEALADADAWSETAAQLKALQRQWKKIGPVPRNDEDALWQRFRTACDTFFSRLKAQEPENLSRKEALCAQVEGLVADVSEDTDMERLGWDLMDLQRQWKEIGPVPAEHADALWKRFHTPCDEFFARRKGYMDERDAERAGNQVRKEALIAEAEGLSRSEAWQETGEQLKALQQQWKAVGPADRKAEPELWNRFHSACDIFFIRRKNHFDARDQDRRENMRQKEKLCLSLEALARLVLPEDAFENHPVPSSAAEQLSIALAFKNEVIVPGSQERTWGRVIRKVREIQKAWKEIGPVPAGSDEALWKRYRHGVDLFYSARRAASPNAPADKQPEEETRP</sequence>
<dbReference type="AlphaFoldDB" id="A0A401G2L6"/>
<dbReference type="Proteomes" id="UP000288096">
    <property type="component" value="Unassembled WGS sequence"/>
</dbReference>
<organism evidence="1 2">
    <name type="scientific">Desulfonema ishimotonii</name>
    <dbReference type="NCBI Taxonomy" id="45657"/>
    <lineage>
        <taxon>Bacteria</taxon>
        <taxon>Pseudomonadati</taxon>
        <taxon>Thermodesulfobacteriota</taxon>
        <taxon>Desulfobacteria</taxon>
        <taxon>Desulfobacterales</taxon>
        <taxon>Desulfococcaceae</taxon>
        <taxon>Desulfonema</taxon>
    </lineage>
</organism>
<evidence type="ECO:0008006" key="3">
    <source>
        <dbReference type="Google" id="ProtNLM"/>
    </source>
</evidence>
<protein>
    <recommendedName>
        <fullName evidence="3">DUF349 domain-containing protein</fullName>
    </recommendedName>
</protein>
<dbReference type="InterPro" id="IPR007139">
    <property type="entry name" value="DUF349"/>
</dbReference>
<dbReference type="RefSeq" id="WP_124330551.1">
    <property type="nucleotide sequence ID" value="NZ_BEXT01000001.1"/>
</dbReference>
<evidence type="ECO:0000313" key="2">
    <source>
        <dbReference type="Proteomes" id="UP000288096"/>
    </source>
</evidence>
<name>A0A401G2L6_9BACT</name>
<gene>
    <name evidence="1" type="ORF">DENIS_4482</name>
</gene>
<evidence type="ECO:0000313" key="1">
    <source>
        <dbReference type="EMBL" id="GBC63488.1"/>
    </source>
</evidence>
<reference evidence="2" key="1">
    <citation type="submission" date="2017-11" db="EMBL/GenBank/DDBJ databases">
        <authorList>
            <person name="Watanabe M."/>
            <person name="Kojima H."/>
        </authorList>
    </citation>
    <scope>NUCLEOTIDE SEQUENCE [LARGE SCALE GENOMIC DNA]</scope>
    <source>
        <strain evidence="2">Tokyo 01</strain>
    </source>
</reference>
<accession>A0A401G2L6</accession>